<proteinExistence type="predicted"/>
<keyword evidence="3" id="KW-1185">Reference proteome</keyword>
<dbReference type="InterPro" id="IPR020843">
    <property type="entry name" value="ER"/>
</dbReference>
<dbReference type="PANTHER" id="PTHR45033:SF3">
    <property type="entry name" value="DEHYDROGENASE, PUTATIVE (AFU_ORTHOLOGUE AFUA_2G13270)-RELATED"/>
    <property type="match status" value="1"/>
</dbReference>
<evidence type="ECO:0000313" key="3">
    <source>
        <dbReference type="Proteomes" id="UP000027238"/>
    </source>
</evidence>
<name>A0A066X6I2_COLSU</name>
<dbReference type="CDD" id="cd05188">
    <property type="entry name" value="MDR"/>
    <property type="match status" value="1"/>
</dbReference>
<dbReference type="InterPro" id="IPR013154">
    <property type="entry name" value="ADH-like_N"/>
</dbReference>
<feature type="domain" description="Enoyl reductase (ER)" evidence="1">
    <location>
        <begin position="16"/>
        <end position="350"/>
    </location>
</feature>
<comment type="caution">
    <text evidence="2">The sequence shown here is derived from an EMBL/GenBank/DDBJ whole genome shotgun (WGS) entry which is preliminary data.</text>
</comment>
<dbReference type="AlphaFoldDB" id="A0A066X6I2"/>
<dbReference type="PANTHER" id="PTHR45033">
    <property type="match status" value="1"/>
</dbReference>
<dbReference type="InterPro" id="IPR036291">
    <property type="entry name" value="NAD(P)-bd_dom_sf"/>
</dbReference>
<accession>A0A066X6I2</accession>
<dbReference type="InterPro" id="IPR013149">
    <property type="entry name" value="ADH-like_C"/>
</dbReference>
<dbReference type="OMA" id="LNHHDLW"/>
<dbReference type="EMBL" id="JMSE01001103">
    <property type="protein sequence ID" value="KDN64728.1"/>
    <property type="molecule type" value="Genomic_DNA"/>
</dbReference>
<dbReference type="HOGENOM" id="CLU_026673_3_4_1"/>
<dbReference type="Pfam" id="PF00107">
    <property type="entry name" value="ADH_zinc_N"/>
    <property type="match status" value="1"/>
</dbReference>
<dbReference type="Gene3D" id="3.40.50.720">
    <property type="entry name" value="NAD(P)-binding Rossmann-like Domain"/>
    <property type="match status" value="1"/>
</dbReference>
<dbReference type="SUPFAM" id="SSF51735">
    <property type="entry name" value="NAD(P)-binding Rossmann-fold domains"/>
    <property type="match status" value="1"/>
</dbReference>
<dbReference type="STRING" id="1173701.A0A066X6I2"/>
<evidence type="ECO:0000259" key="1">
    <source>
        <dbReference type="SMART" id="SM00829"/>
    </source>
</evidence>
<dbReference type="Proteomes" id="UP000027238">
    <property type="component" value="Unassembled WGS sequence"/>
</dbReference>
<dbReference type="Gene3D" id="3.90.180.10">
    <property type="entry name" value="Medium-chain alcohol dehydrogenases, catalytic domain"/>
    <property type="match status" value="1"/>
</dbReference>
<dbReference type="Pfam" id="PF08240">
    <property type="entry name" value="ADH_N"/>
    <property type="match status" value="1"/>
</dbReference>
<protein>
    <submittedName>
        <fullName evidence="2">Putative zinc-binding dehydrogenase</fullName>
    </submittedName>
</protein>
<dbReference type="InterPro" id="IPR011032">
    <property type="entry name" value="GroES-like_sf"/>
</dbReference>
<dbReference type="SUPFAM" id="SSF50129">
    <property type="entry name" value="GroES-like"/>
    <property type="match status" value="1"/>
</dbReference>
<dbReference type="GO" id="GO:0016491">
    <property type="term" value="F:oxidoreductase activity"/>
    <property type="evidence" value="ECO:0007669"/>
    <property type="project" value="InterPro"/>
</dbReference>
<dbReference type="FunFam" id="3.40.50.720:FF:000481">
    <property type="entry name" value="Alcohol dehydrogenase, variant"/>
    <property type="match status" value="1"/>
</dbReference>
<sequence>MPHSITVKQIEGKPGKVYYPLQLNEVPKPSPGPKDVLVRLTAAALNHRDLFIRRHLYPGISFDHPLLADGYGIVVEVGKDANKALLNKAVLITPSRGWASSPDGPEDIRKFSVIGAAKTYPDGTGQDYLALPEAEVELAPEHLTPAEGAALPVVGLTGWRALVTKSGNAEKGRNIFVTGIGGGVALQVLQFAVAFGCNVYVTSGDEAKLEKAKKLGAAGGVNYKKDGWEKDLQTQLPDSRPYLDAVIDGAGGDIVSKAVKVLKPGGVISQYGMTMSPQMDWLMQAVLKNVDLKGTTMGSREEFRDMVAFVREKKIRPVVSRTVKGLTNLEGIEGLFKDMEAGRQFGKLVIELEETETSPKLGKMSHCFPDVSLPHCISASSYVPVHLAIPKVMTILSVTTSALLPSVDLVAATDGIANVKIGITLPVVARMINLPTKLKRSIGSRLAPKTLTHDNPLKMTEQEAHKHGHKLIPVELDLWDELVEGAGISSD</sequence>
<dbReference type="InterPro" id="IPR052711">
    <property type="entry name" value="Zinc_ADH-like"/>
</dbReference>
<dbReference type="eggNOG" id="KOG1198">
    <property type="taxonomic scope" value="Eukaryota"/>
</dbReference>
<dbReference type="SMART" id="SM00829">
    <property type="entry name" value="PKS_ER"/>
    <property type="match status" value="1"/>
</dbReference>
<organism evidence="2 3">
    <name type="scientific">Colletotrichum sublineola</name>
    <name type="common">Sorghum anthracnose fungus</name>
    <dbReference type="NCBI Taxonomy" id="1173701"/>
    <lineage>
        <taxon>Eukaryota</taxon>
        <taxon>Fungi</taxon>
        <taxon>Dikarya</taxon>
        <taxon>Ascomycota</taxon>
        <taxon>Pezizomycotina</taxon>
        <taxon>Sordariomycetes</taxon>
        <taxon>Hypocreomycetidae</taxon>
        <taxon>Glomerellales</taxon>
        <taxon>Glomerellaceae</taxon>
        <taxon>Colletotrichum</taxon>
        <taxon>Colletotrichum graminicola species complex</taxon>
    </lineage>
</organism>
<gene>
    <name evidence="2" type="ORF">CSUB01_01942</name>
</gene>
<reference evidence="3" key="1">
    <citation type="journal article" date="2014" name="Genome Announc.">
        <title>Draft genome sequence of Colletotrichum sublineola, a destructive pathogen of cultivated sorghum.</title>
        <authorList>
            <person name="Baroncelli R."/>
            <person name="Sanz-Martin J.M."/>
            <person name="Rech G.E."/>
            <person name="Sukno S.A."/>
            <person name="Thon M.R."/>
        </authorList>
    </citation>
    <scope>NUCLEOTIDE SEQUENCE [LARGE SCALE GENOMIC DNA]</scope>
    <source>
        <strain evidence="3">TX430BB</strain>
    </source>
</reference>
<dbReference type="OrthoDB" id="449487at2759"/>
<evidence type="ECO:0000313" key="2">
    <source>
        <dbReference type="EMBL" id="KDN64728.1"/>
    </source>
</evidence>